<feature type="domain" description="Zn(2)-C6 fungal-type" evidence="4">
    <location>
        <begin position="34"/>
        <end position="68"/>
    </location>
</feature>
<evidence type="ECO:0000259" key="4">
    <source>
        <dbReference type="PROSITE" id="PS50048"/>
    </source>
</evidence>
<dbReference type="GO" id="GO:0006351">
    <property type="term" value="P:DNA-templated transcription"/>
    <property type="evidence" value="ECO:0007669"/>
    <property type="project" value="InterPro"/>
</dbReference>
<proteinExistence type="predicted"/>
<feature type="compositionally biased region" description="Polar residues" evidence="3">
    <location>
        <begin position="130"/>
        <end position="139"/>
    </location>
</feature>
<sequence>MSVSSASSTYTVSPPKHPSPPEDKPTKLPISARACDACRRRKTRCSNKTGDGSETCTYCAGIGKPCTYEPIKRGPPKTYVESLENRMEAMEELLRNLSASSGIDLVAMMATNESSTDSERTEALERVAESLSQQRQAVGQETPSVPRPPPPPPVTQEPPMREPELEVIDKLRYFGRSSGPYLAHGVLDDYAKDAAIPMDMSNSLVEDLIEREHQAAGKHFAFPPMDLTRTLIDAYFARFNAHTPLLHRPSFERALGAGMADTNPSFRSLVLMMLAIGAVFVLRRFDGTTLTDHHHHPSSLFDIQASVLGVVWLLGAMTPMATWTASGHALRKAIDVGVHRENRSRWTFSVLEDQLRKRAFWILYSLDRNISACMGRPVAMADEDTDLAYPLDIDDAALDDWNLRGSKSAPPPLAQSTVSVIATLARAEKIHGQILKRIYGMRAPQTSTEACTIVSELDSSLNDWLNGVPAHLRWNVDKLDPSFMIASASVFAVYYHAQILVHREFLSPMRARLVPFPSLAICNNGARAMAHILDALRTRGKIKETFFWSPFSGGTSALILLITLLSQTATTGASITESAAGDLFKCMKVVQDLADTSCMAAKCLNGIQKLTALADIAPGMRPTKLAERLGIDKSTLKWKGPFIPTSDTFSVPTPPSSGLNLPLTTDDLSLRTFNGDPTFSLFDFDSAGSSFAPPLNEKAASSPSDFSWDVYQNFTWPQLDDVELVDDMAETGWLQAQQAQQAQSKQEF</sequence>
<dbReference type="GO" id="GO:0008270">
    <property type="term" value="F:zinc ion binding"/>
    <property type="evidence" value="ECO:0007669"/>
    <property type="project" value="InterPro"/>
</dbReference>
<feature type="compositionally biased region" description="Pro residues" evidence="3">
    <location>
        <begin position="145"/>
        <end position="156"/>
    </location>
</feature>
<dbReference type="AlphaFoldDB" id="A0A1Y2CN03"/>
<reference evidence="5 6" key="1">
    <citation type="submission" date="2016-07" db="EMBL/GenBank/DDBJ databases">
        <title>Pervasive Adenine N6-methylation of Active Genes in Fungi.</title>
        <authorList>
            <consortium name="DOE Joint Genome Institute"/>
            <person name="Mondo S.J."/>
            <person name="Dannebaum R.O."/>
            <person name="Kuo R.C."/>
            <person name="Labutti K."/>
            <person name="Haridas S."/>
            <person name="Kuo A."/>
            <person name="Salamov A."/>
            <person name="Ahrendt S.R."/>
            <person name="Lipzen A."/>
            <person name="Sullivan W."/>
            <person name="Andreopoulos W.B."/>
            <person name="Clum A."/>
            <person name="Lindquist E."/>
            <person name="Daum C."/>
            <person name="Ramamoorthy G.K."/>
            <person name="Gryganskyi A."/>
            <person name="Culley D."/>
            <person name="Magnuson J.K."/>
            <person name="James T.Y."/>
            <person name="O'Malley M.A."/>
            <person name="Stajich J.E."/>
            <person name="Spatafora J.W."/>
            <person name="Visel A."/>
            <person name="Grigoriev I.V."/>
        </authorList>
    </citation>
    <scope>NUCLEOTIDE SEQUENCE [LARGE SCALE GENOMIC DNA]</scope>
    <source>
        <strain evidence="5 6">62-1032</strain>
    </source>
</reference>
<accession>A0A1Y2CN03</accession>
<dbReference type="InterPro" id="IPR050987">
    <property type="entry name" value="AtrR-like"/>
</dbReference>
<dbReference type="InParanoid" id="A0A1Y2CN03"/>
<name>A0A1Y2CN03_9BASI</name>
<dbReference type="SUPFAM" id="SSF57701">
    <property type="entry name" value="Zn2/Cys6 DNA-binding domain"/>
    <property type="match status" value="1"/>
</dbReference>
<dbReference type="SMART" id="SM00906">
    <property type="entry name" value="Fungal_trans"/>
    <property type="match status" value="1"/>
</dbReference>
<dbReference type="Proteomes" id="UP000193467">
    <property type="component" value="Unassembled WGS sequence"/>
</dbReference>
<gene>
    <name evidence="5" type="ORF">BCR35DRAFT_356173</name>
</gene>
<dbReference type="EMBL" id="MCGR01000114">
    <property type="protein sequence ID" value="ORY48410.1"/>
    <property type="molecule type" value="Genomic_DNA"/>
</dbReference>
<evidence type="ECO:0000256" key="1">
    <source>
        <dbReference type="ARBA" id="ARBA00022723"/>
    </source>
</evidence>
<dbReference type="PROSITE" id="PS00463">
    <property type="entry name" value="ZN2_CY6_FUNGAL_1"/>
    <property type="match status" value="1"/>
</dbReference>
<feature type="compositionally biased region" description="Low complexity" evidence="3">
    <location>
        <begin position="1"/>
        <end position="14"/>
    </location>
</feature>
<dbReference type="GO" id="GO:0000981">
    <property type="term" value="F:DNA-binding transcription factor activity, RNA polymerase II-specific"/>
    <property type="evidence" value="ECO:0007669"/>
    <property type="project" value="InterPro"/>
</dbReference>
<feature type="region of interest" description="Disordered" evidence="3">
    <location>
        <begin position="1"/>
        <end position="29"/>
    </location>
</feature>
<evidence type="ECO:0000313" key="6">
    <source>
        <dbReference type="Proteomes" id="UP000193467"/>
    </source>
</evidence>
<evidence type="ECO:0000256" key="2">
    <source>
        <dbReference type="ARBA" id="ARBA00023242"/>
    </source>
</evidence>
<dbReference type="PROSITE" id="PS50048">
    <property type="entry name" value="ZN2_CY6_FUNGAL_2"/>
    <property type="match status" value="1"/>
</dbReference>
<dbReference type="CDD" id="cd12148">
    <property type="entry name" value="fungal_TF_MHR"/>
    <property type="match status" value="1"/>
</dbReference>
<dbReference type="Pfam" id="PF04082">
    <property type="entry name" value="Fungal_trans"/>
    <property type="match status" value="1"/>
</dbReference>
<dbReference type="STRING" id="106004.A0A1Y2CN03"/>
<dbReference type="InterPro" id="IPR007219">
    <property type="entry name" value="XnlR_reg_dom"/>
</dbReference>
<dbReference type="Pfam" id="PF00172">
    <property type="entry name" value="Zn_clus"/>
    <property type="match status" value="1"/>
</dbReference>
<dbReference type="GO" id="GO:0003677">
    <property type="term" value="F:DNA binding"/>
    <property type="evidence" value="ECO:0007669"/>
    <property type="project" value="InterPro"/>
</dbReference>
<keyword evidence="2" id="KW-0539">Nucleus</keyword>
<evidence type="ECO:0000256" key="3">
    <source>
        <dbReference type="SAM" id="MobiDB-lite"/>
    </source>
</evidence>
<feature type="region of interest" description="Disordered" evidence="3">
    <location>
        <begin position="112"/>
        <end position="161"/>
    </location>
</feature>
<dbReference type="OrthoDB" id="2533609at2759"/>
<dbReference type="SMART" id="SM00066">
    <property type="entry name" value="GAL4"/>
    <property type="match status" value="1"/>
</dbReference>
<evidence type="ECO:0000313" key="5">
    <source>
        <dbReference type="EMBL" id="ORY48410.1"/>
    </source>
</evidence>
<keyword evidence="1" id="KW-0479">Metal-binding</keyword>
<dbReference type="InterPro" id="IPR001138">
    <property type="entry name" value="Zn2Cys6_DnaBD"/>
</dbReference>
<dbReference type="PANTHER" id="PTHR46910">
    <property type="entry name" value="TRANSCRIPTION FACTOR PDR1"/>
    <property type="match status" value="1"/>
</dbReference>
<feature type="compositionally biased region" description="Basic and acidic residues" evidence="3">
    <location>
        <begin position="117"/>
        <end position="128"/>
    </location>
</feature>
<comment type="caution">
    <text evidence="5">The sequence shown here is derived from an EMBL/GenBank/DDBJ whole genome shotgun (WGS) entry which is preliminary data.</text>
</comment>
<organism evidence="5 6">
    <name type="scientific">Leucosporidium creatinivorum</name>
    <dbReference type="NCBI Taxonomy" id="106004"/>
    <lineage>
        <taxon>Eukaryota</taxon>
        <taxon>Fungi</taxon>
        <taxon>Dikarya</taxon>
        <taxon>Basidiomycota</taxon>
        <taxon>Pucciniomycotina</taxon>
        <taxon>Microbotryomycetes</taxon>
        <taxon>Leucosporidiales</taxon>
        <taxon>Leucosporidium</taxon>
    </lineage>
</organism>
<dbReference type="PANTHER" id="PTHR46910:SF38">
    <property type="entry name" value="ZN(2)-C6 FUNGAL-TYPE DOMAIN-CONTAINING PROTEIN"/>
    <property type="match status" value="1"/>
</dbReference>
<dbReference type="CDD" id="cd00067">
    <property type="entry name" value="GAL4"/>
    <property type="match status" value="1"/>
</dbReference>
<dbReference type="Gene3D" id="4.10.240.10">
    <property type="entry name" value="Zn(2)-C6 fungal-type DNA-binding domain"/>
    <property type="match status" value="1"/>
</dbReference>
<protein>
    <submittedName>
        <fullName evidence="5">Fungal-specific transcription factor domain-domain-containing protein</fullName>
    </submittedName>
</protein>
<keyword evidence="6" id="KW-1185">Reference proteome</keyword>
<dbReference type="InterPro" id="IPR036864">
    <property type="entry name" value="Zn2-C6_fun-type_DNA-bd_sf"/>
</dbReference>